<comment type="subcellular location">
    <subcellularLocation>
        <location evidence="1">Cell envelope</location>
    </subcellularLocation>
</comment>
<evidence type="ECO:0000256" key="3">
    <source>
        <dbReference type="ARBA" id="ARBA00022729"/>
    </source>
</evidence>
<dbReference type="Pfam" id="PF13407">
    <property type="entry name" value="Peripla_BP_4"/>
    <property type="match status" value="1"/>
</dbReference>
<dbReference type="CDD" id="cd19999">
    <property type="entry name" value="PBP1_ABC_sugar_binding-like"/>
    <property type="match status" value="1"/>
</dbReference>
<proteinExistence type="inferred from homology"/>
<sequence length="387" mass="41471">MKKNKLFSIATGALLVLSMLTACGTSTSTSSSGSGLQDKNTASNDKKKGFVIGFANGYFGNTWRSQFVEDVQKAAEKYKASGILKDLQVANSNADVSQQLSQLNTMINSGVDALMIDPVSATSLGPVIAKAKAKGILVVITNDPAAYPDTYAVVGNNDAFWRIQTQWIADQLHGKGNIVELTGLPGNTADNIRQQAAKDILSHYPDIKVLASVPGKWSESTAQSAMTTLLSTYKNIDGILEQDVMAEGVLQAYQNANQSPPIMTGDYTFGFLRKWSNMPNLNSIAVPYAPGVGVDALEVTINLLQGKKFKDGVLQPNPLDPNLKNAILVDPPYVVTKNAQPDAPWMKGLKFTKAISLDEAVKLGQGQPDNASLDASLTQEQVDSLFQ</sequence>
<protein>
    <submittedName>
        <fullName evidence="6">Sugar ABC transporter substrate-binding protein</fullName>
    </submittedName>
</protein>
<dbReference type="InterPro" id="IPR028082">
    <property type="entry name" value="Peripla_BP_I"/>
</dbReference>
<dbReference type="AlphaFoldDB" id="A0AAV4LCS3"/>
<organism evidence="6 7">
    <name type="scientific">Collibacillus ludicampi</name>
    <dbReference type="NCBI Taxonomy" id="2771369"/>
    <lineage>
        <taxon>Bacteria</taxon>
        <taxon>Bacillati</taxon>
        <taxon>Bacillota</taxon>
        <taxon>Bacilli</taxon>
        <taxon>Bacillales</taxon>
        <taxon>Alicyclobacillaceae</taxon>
        <taxon>Collibacillus</taxon>
    </lineage>
</organism>
<dbReference type="GO" id="GO:0030313">
    <property type="term" value="C:cell envelope"/>
    <property type="evidence" value="ECO:0007669"/>
    <property type="project" value="UniProtKB-SubCell"/>
</dbReference>
<dbReference type="Proteomes" id="UP001057291">
    <property type="component" value="Unassembled WGS sequence"/>
</dbReference>
<gene>
    <name evidence="6" type="primary">rbsB_2</name>
    <name evidence="6" type="ORF">DNHGIG_10700</name>
</gene>
<evidence type="ECO:0000256" key="4">
    <source>
        <dbReference type="SAM" id="SignalP"/>
    </source>
</evidence>
<feature type="signal peptide" evidence="4">
    <location>
        <begin position="1"/>
        <end position="24"/>
    </location>
</feature>
<comment type="similarity">
    <text evidence="2">Belongs to the bacterial solute-binding protein 2 family.</text>
</comment>
<dbReference type="RefSeq" id="WP_282198716.1">
    <property type="nucleotide sequence ID" value="NZ_BOQE01000001.1"/>
</dbReference>
<feature type="chain" id="PRO_5043450285" evidence="4">
    <location>
        <begin position="25"/>
        <end position="387"/>
    </location>
</feature>
<evidence type="ECO:0000256" key="1">
    <source>
        <dbReference type="ARBA" id="ARBA00004196"/>
    </source>
</evidence>
<evidence type="ECO:0000256" key="2">
    <source>
        <dbReference type="ARBA" id="ARBA00007639"/>
    </source>
</evidence>
<dbReference type="InterPro" id="IPR025997">
    <property type="entry name" value="SBP_2_dom"/>
</dbReference>
<reference evidence="6" key="1">
    <citation type="journal article" date="2023" name="Int. J. Syst. Evol. Microbiol.">
        <title>Collibacillus ludicampi gen. nov., sp. nov., a new soil bacterium of the family Alicyclobacillaceae.</title>
        <authorList>
            <person name="Jojima T."/>
            <person name="Ioku Y."/>
            <person name="Fukuta Y."/>
            <person name="Shirasaka N."/>
            <person name="Matsumura Y."/>
            <person name="Mori M."/>
        </authorList>
    </citation>
    <scope>NUCLEOTIDE SEQUENCE</scope>
    <source>
        <strain evidence="6">TP075</strain>
    </source>
</reference>
<feature type="domain" description="Periplasmic binding protein" evidence="5">
    <location>
        <begin position="52"/>
        <end position="308"/>
    </location>
</feature>
<evidence type="ECO:0000259" key="5">
    <source>
        <dbReference type="Pfam" id="PF13407"/>
    </source>
</evidence>
<dbReference type="Gene3D" id="3.40.50.2300">
    <property type="match status" value="2"/>
</dbReference>
<comment type="caution">
    <text evidence="6">The sequence shown here is derived from an EMBL/GenBank/DDBJ whole genome shotgun (WGS) entry which is preliminary data.</text>
</comment>
<dbReference type="PANTHER" id="PTHR46847">
    <property type="entry name" value="D-ALLOSE-BINDING PERIPLASMIC PROTEIN-RELATED"/>
    <property type="match status" value="1"/>
</dbReference>
<dbReference type="SUPFAM" id="SSF53822">
    <property type="entry name" value="Periplasmic binding protein-like I"/>
    <property type="match status" value="1"/>
</dbReference>
<name>A0AAV4LCS3_9BACL</name>
<accession>A0AAV4LCS3</accession>
<keyword evidence="7" id="KW-1185">Reference proteome</keyword>
<evidence type="ECO:0000313" key="6">
    <source>
        <dbReference type="EMBL" id="GIM45521.1"/>
    </source>
</evidence>
<dbReference type="GO" id="GO:0030246">
    <property type="term" value="F:carbohydrate binding"/>
    <property type="evidence" value="ECO:0007669"/>
    <property type="project" value="UniProtKB-ARBA"/>
</dbReference>
<dbReference type="PROSITE" id="PS51257">
    <property type="entry name" value="PROKAR_LIPOPROTEIN"/>
    <property type="match status" value="1"/>
</dbReference>
<dbReference type="EMBL" id="BOQE01000001">
    <property type="protein sequence ID" value="GIM45521.1"/>
    <property type="molecule type" value="Genomic_DNA"/>
</dbReference>
<evidence type="ECO:0000313" key="7">
    <source>
        <dbReference type="Proteomes" id="UP001057291"/>
    </source>
</evidence>
<dbReference type="PANTHER" id="PTHR46847:SF3">
    <property type="entry name" value="GALACTOFURANOSE-BINDING PROTEIN YTFQ"/>
    <property type="match status" value="1"/>
</dbReference>
<keyword evidence="3 4" id="KW-0732">Signal</keyword>